<dbReference type="Gene3D" id="3.30.40.10">
    <property type="entry name" value="Zinc/RING finger domain, C3HC4 (zinc finger)"/>
    <property type="match status" value="1"/>
</dbReference>
<keyword evidence="3" id="KW-0862">Zinc</keyword>
<dbReference type="GO" id="GO:0008270">
    <property type="term" value="F:zinc ion binding"/>
    <property type="evidence" value="ECO:0007669"/>
    <property type="project" value="UniProtKB-KW"/>
</dbReference>
<dbReference type="OrthoDB" id="8062037at2759"/>
<evidence type="ECO:0000256" key="5">
    <source>
        <dbReference type="SAM" id="MobiDB-lite"/>
    </source>
</evidence>
<comment type="caution">
    <text evidence="7">The sequence shown here is derived from an EMBL/GenBank/DDBJ whole genome shotgun (WGS) entry which is preliminary data.</text>
</comment>
<feature type="compositionally biased region" description="Acidic residues" evidence="5">
    <location>
        <begin position="107"/>
        <end position="116"/>
    </location>
</feature>
<evidence type="ECO:0000256" key="4">
    <source>
        <dbReference type="PROSITE-ProRule" id="PRU00175"/>
    </source>
</evidence>
<dbReference type="EMBL" id="MU150270">
    <property type="protein sequence ID" value="KAF9462598.1"/>
    <property type="molecule type" value="Genomic_DNA"/>
</dbReference>
<dbReference type="GO" id="GO:0016567">
    <property type="term" value="P:protein ubiquitination"/>
    <property type="evidence" value="ECO:0007669"/>
    <property type="project" value="TreeGrafter"/>
</dbReference>
<dbReference type="Proteomes" id="UP000807353">
    <property type="component" value="Unassembled WGS sequence"/>
</dbReference>
<feature type="region of interest" description="Disordered" evidence="5">
    <location>
        <begin position="84"/>
        <end position="116"/>
    </location>
</feature>
<evidence type="ECO:0000256" key="2">
    <source>
        <dbReference type="ARBA" id="ARBA00022771"/>
    </source>
</evidence>
<dbReference type="GO" id="GO:0061630">
    <property type="term" value="F:ubiquitin protein ligase activity"/>
    <property type="evidence" value="ECO:0007669"/>
    <property type="project" value="TreeGrafter"/>
</dbReference>
<keyword evidence="1" id="KW-0479">Metal-binding</keyword>
<dbReference type="PANTHER" id="PTHR45969">
    <property type="entry name" value="RING ZINC FINGER PROTEIN-RELATED"/>
    <property type="match status" value="1"/>
</dbReference>
<evidence type="ECO:0000256" key="1">
    <source>
        <dbReference type="ARBA" id="ARBA00022723"/>
    </source>
</evidence>
<dbReference type="SMART" id="SM00184">
    <property type="entry name" value="RING"/>
    <property type="match status" value="1"/>
</dbReference>
<organism evidence="7 8">
    <name type="scientific">Collybia nuda</name>
    <dbReference type="NCBI Taxonomy" id="64659"/>
    <lineage>
        <taxon>Eukaryota</taxon>
        <taxon>Fungi</taxon>
        <taxon>Dikarya</taxon>
        <taxon>Basidiomycota</taxon>
        <taxon>Agaricomycotina</taxon>
        <taxon>Agaricomycetes</taxon>
        <taxon>Agaricomycetidae</taxon>
        <taxon>Agaricales</taxon>
        <taxon>Tricholomatineae</taxon>
        <taxon>Clitocybaceae</taxon>
        <taxon>Collybia</taxon>
    </lineage>
</organism>
<evidence type="ECO:0000313" key="8">
    <source>
        <dbReference type="Proteomes" id="UP000807353"/>
    </source>
</evidence>
<feature type="region of interest" description="Disordered" evidence="5">
    <location>
        <begin position="139"/>
        <end position="218"/>
    </location>
</feature>
<keyword evidence="8" id="KW-1185">Reference proteome</keyword>
<evidence type="ECO:0000259" key="6">
    <source>
        <dbReference type="PROSITE" id="PS50089"/>
    </source>
</evidence>
<dbReference type="InterPro" id="IPR013083">
    <property type="entry name" value="Znf_RING/FYVE/PHD"/>
</dbReference>
<gene>
    <name evidence="7" type="ORF">BDZ94DRAFT_1260799</name>
</gene>
<sequence length="218" mass="23966">MGDTHERIKAIIESLPILSQPSELNDSDDTCPICLMSFTSLMQDSNPDAGVTKLTACNHVFCRRDLIQWIESRHGSCPTCRHSFLDIRPPSESDDESSDGGEYIPNEQEDEFDDDDDVFIDTDGFSDAADYPMELEYNAWEDGGHGSGTDVEDEDMENGTGWELTDEDSCLSDYGNDGTLDEDDGVGVASEMGIDTQNRGESAGRDGDEIQISAQEPK</sequence>
<dbReference type="PANTHER" id="PTHR45969:SF69">
    <property type="entry name" value="FINGER DOMAIN PROTEIN, PUTATIVE (AFU_ORTHOLOGUE AFUA_3G12190)-RELATED"/>
    <property type="match status" value="1"/>
</dbReference>
<proteinExistence type="predicted"/>
<name>A0A9P5Y5E6_9AGAR</name>
<protein>
    <recommendedName>
        <fullName evidence="6">RING-type domain-containing protein</fullName>
    </recommendedName>
</protein>
<reference evidence="7" key="1">
    <citation type="submission" date="2020-11" db="EMBL/GenBank/DDBJ databases">
        <authorList>
            <consortium name="DOE Joint Genome Institute"/>
            <person name="Ahrendt S."/>
            <person name="Riley R."/>
            <person name="Andreopoulos W."/>
            <person name="Labutti K."/>
            <person name="Pangilinan J."/>
            <person name="Ruiz-Duenas F.J."/>
            <person name="Barrasa J.M."/>
            <person name="Sanchez-Garcia M."/>
            <person name="Camarero S."/>
            <person name="Miyauchi S."/>
            <person name="Serrano A."/>
            <person name="Linde D."/>
            <person name="Babiker R."/>
            <person name="Drula E."/>
            <person name="Ayuso-Fernandez I."/>
            <person name="Pacheco R."/>
            <person name="Padilla G."/>
            <person name="Ferreira P."/>
            <person name="Barriuso J."/>
            <person name="Kellner H."/>
            <person name="Castanera R."/>
            <person name="Alfaro M."/>
            <person name="Ramirez L."/>
            <person name="Pisabarro A.G."/>
            <person name="Kuo A."/>
            <person name="Tritt A."/>
            <person name="Lipzen A."/>
            <person name="He G."/>
            <person name="Yan M."/>
            <person name="Ng V."/>
            <person name="Cullen D."/>
            <person name="Martin F."/>
            <person name="Rosso M.-N."/>
            <person name="Henrissat B."/>
            <person name="Hibbett D."/>
            <person name="Martinez A.T."/>
            <person name="Grigoriev I.V."/>
        </authorList>
    </citation>
    <scope>NUCLEOTIDE SEQUENCE</scope>
    <source>
        <strain evidence="7">CBS 247.69</strain>
    </source>
</reference>
<dbReference type="AlphaFoldDB" id="A0A9P5Y5E6"/>
<dbReference type="PROSITE" id="PS50089">
    <property type="entry name" value="ZF_RING_2"/>
    <property type="match status" value="1"/>
</dbReference>
<dbReference type="InterPro" id="IPR027370">
    <property type="entry name" value="Znf-RING_euk"/>
</dbReference>
<dbReference type="Pfam" id="PF13445">
    <property type="entry name" value="zf-RING_UBOX"/>
    <property type="match status" value="1"/>
</dbReference>
<accession>A0A9P5Y5E6</accession>
<evidence type="ECO:0000256" key="3">
    <source>
        <dbReference type="ARBA" id="ARBA00022833"/>
    </source>
</evidence>
<evidence type="ECO:0000313" key="7">
    <source>
        <dbReference type="EMBL" id="KAF9462598.1"/>
    </source>
</evidence>
<dbReference type="InterPro" id="IPR001841">
    <property type="entry name" value="Znf_RING"/>
</dbReference>
<keyword evidence="2 4" id="KW-0863">Zinc-finger</keyword>
<feature type="domain" description="RING-type" evidence="6">
    <location>
        <begin position="31"/>
        <end position="81"/>
    </location>
</feature>
<dbReference type="SUPFAM" id="SSF57850">
    <property type="entry name" value="RING/U-box"/>
    <property type="match status" value="1"/>
</dbReference>